<dbReference type="Proteomes" id="UP000515291">
    <property type="component" value="Chromosome"/>
</dbReference>
<name>A0A7G6U5A7_9BRAD</name>
<reference evidence="2" key="1">
    <citation type="journal article" date="2020" name="Mol. Plant Microbe">
        <title>Rhizobial microsymbionts of the narrowly endemic Oxytropis species growing in Kamchatka are characterized by significant genetic diversity and possess a set of genes that are associated with T3SS and T6SS secretion systems and can affect the development of symbiosis.</title>
        <authorList>
            <person name="Safronova V."/>
            <person name="Guro P."/>
            <person name="Sazanova A."/>
            <person name="Kuznetsova I."/>
            <person name="Belimov A."/>
            <person name="Yakubov V."/>
            <person name="Chirak E."/>
            <person name="Afonin A."/>
            <person name="Gogolev Y."/>
            <person name="Andronov E."/>
            <person name="Tikhonovich I."/>
        </authorList>
    </citation>
    <scope>NUCLEOTIDE SEQUENCE [LARGE SCALE GENOMIC DNA]</scope>
    <source>
        <strain evidence="2">581</strain>
    </source>
</reference>
<gene>
    <name evidence="1" type="ORF">HB776_25550</name>
</gene>
<proteinExistence type="predicted"/>
<dbReference type="AlphaFoldDB" id="A0A7G6U5A7"/>
<evidence type="ECO:0000313" key="1">
    <source>
        <dbReference type="EMBL" id="QND74189.1"/>
    </source>
</evidence>
<organism evidence="1 2">
    <name type="scientific">Tardiphaga robiniae</name>
    <dbReference type="NCBI Taxonomy" id="943830"/>
    <lineage>
        <taxon>Bacteria</taxon>
        <taxon>Pseudomonadati</taxon>
        <taxon>Pseudomonadota</taxon>
        <taxon>Alphaproteobacteria</taxon>
        <taxon>Hyphomicrobiales</taxon>
        <taxon>Nitrobacteraceae</taxon>
        <taxon>Tardiphaga</taxon>
    </lineage>
</organism>
<evidence type="ECO:0000313" key="2">
    <source>
        <dbReference type="Proteomes" id="UP000515291"/>
    </source>
</evidence>
<dbReference type="EMBL" id="CP050292">
    <property type="protein sequence ID" value="QND74189.1"/>
    <property type="molecule type" value="Genomic_DNA"/>
</dbReference>
<protein>
    <submittedName>
        <fullName evidence="1">Uncharacterized protein</fullName>
    </submittedName>
</protein>
<sequence length="88" mass="9730">MDIPEFEDLLGRHGEDVSTWPDNRRDAALALLRTSEQARAAMAEAQLLRRALPSGVVRAPDGLVDRIMQKARQSDVVPVKPATKPDNK</sequence>
<accession>A0A7G6U5A7</accession>
<dbReference type="KEGG" id="trb:HB776_25550"/>
<dbReference type="RefSeq" id="WP_184512774.1">
    <property type="nucleotide sequence ID" value="NZ_CP050292.1"/>
</dbReference>